<gene>
    <name evidence="1" type="ORF">G5C33_10105</name>
</gene>
<keyword evidence="2" id="KW-1185">Reference proteome</keyword>
<accession>A0A6G6Y5U8</accession>
<dbReference type="RefSeq" id="WP_165327101.1">
    <property type="nucleotide sequence ID" value="NZ_CP049109.1"/>
</dbReference>
<organism evidence="1 2">
    <name type="scientific">Stakelama tenebrarum</name>
    <dbReference type="NCBI Taxonomy" id="2711215"/>
    <lineage>
        <taxon>Bacteria</taxon>
        <taxon>Pseudomonadati</taxon>
        <taxon>Pseudomonadota</taxon>
        <taxon>Alphaproteobacteria</taxon>
        <taxon>Sphingomonadales</taxon>
        <taxon>Sphingomonadaceae</taxon>
        <taxon>Stakelama</taxon>
    </lineage>
</organism>
<evidence type="ECO:0000313" key="1">
    <source>
        <dbReference type="EMBL" id="QIG80098.1"/>
    </source>
</evidence>
<proteinExistence type="predicted"/>
<name>A0A6G6Y5U8_9SPHN</name>
<reference evidence="1 2" key="1">
    <citation type="submission" date="2020-02" db="EMBL/GenBank/DDBJ databases">
        <authorList>
            <person name="Zheng R.K."/>
            <person name="Sun C.M."/>
        </authorList>
    </citation>
    <scope>NUCLEOTIDE SEQUENCE [LARGE SCALE GENOMIC DNA]</scope>
    <source>
        <strain evidence="2">zrk23</strain>
    </source>
</reference>
<dbReference type="EMBL" id="CP049109">
    <property type="protein sequence ID" value="QIG80098.1"/>
    <property type="molecule type" value="Genomic_DNA"/>
</dbReference>
<evidence type="ECO:0000313" key="2">
    <source>
        <dbReference type="Proteomes" id="UP000501568"/>
    </source>
</evidence>
<dbReference type="KEGG" id="spzr:G5C33_10105"/>
<dbReference type="Proteomes" id="UP000501568">
    <property type="component" value="Chromosome"/>
</dbReference>
<dbReference type="AlphaFoldDB" id="A0A6G6Y5U8"/>
<sequence>MTTAERENMVRELAALSKRLSLLSFEVQRGITRDRVARADAIAHEVKAAVRV</sequence>
<protein>
    <submittedName>
        <fullName evidence="1">Uncharacterized protein</fullName>
    </submittedName>
</protein>